<evidence type="ECO:0000313" key="1">
    <source>
        <dbReference type="EMBL" id="QJA61680.1"/>
    </source>
</evidence>
<proteinExistence type="predicted"/>
<protein>
    <submittedName>
        <fullName evidence="1">Uncharacterized protein</fullName>
    </submittedName>
</protein>
<name>A0A6M3IW09_9ZZZZ</name>
<reference evidence="1" key="1">
    <citation type="submission" date="2020-03" db="EMBL/GenBank/DDBJ databases">
        <title>The deep terrestrial virosphere.</title>
        <authorList>
            <person name="Holmfeldt K."/>
            <person name="Nilsson E."/>
            <person name="Simone D."/>
            <person name="Lopez-Fernandez M."/>
            <person name="Wu X."/>
            <person name="de Brujin I."/>
            <person name="Lundin D."/>
            <person name="Andersson A."/>
            <person name="Bertilsson S."/>
            <person name="Dopson M."/>
        </authorList>
    </citation>
    <scope>NUCLEOTIDE SEQUENCE</scope>
    <source>
        <strain evidence="1">MM415B00899</strain>
    </source>
</reference>
<dbReference type="AlphaFoldDB" id="A0A6M3IW09"/>
<accession>A0A6M3IW09</accession>
<sequence>MGQQVIATRKIYEGYHTITYSYDILSSRPYRIINNHFRSMDGGKTSFYVADWGDPRPISAIATVDVTVNNVQGFSVNTGDGGNRIIIWQNSGDYGDVCTVAGSVITDRSKAWTVNEWQNYQFMDSIGTEFTVSSNTANTLTVSSGTPIAGSYDIYRYVERVISTIDTALRKLTLSVDPSISYSTPFEKFVLPVYECFYAQDTLNIVPSDDGFNPEPNDNYGPYYEGSIEFIQHGTGT</sequence>
<gene>
    <name evidence="1" type="ORF">MM415B00899_0012</name>
</gene>
<organism evidence="1">
    <name type="scientific">viral metagenome</name>
    <dbReference type="NCBI Taxonomy" id="1070528"/>
    <lineage>
        <taxon>unclassified sequences</taxon>
        <taxon>metagenomes</taxon>
        <taxon>organismal metagenomes</taxon>
    </lineage>
</organism>
<dbReference type="EMBL" id="MT141449">
    <property type="protein sequence ID" value="QJA61680.1"/>
    <property type="molecule type" value="Genomic_DNA"/>
</dbReference>